<dbReference type="GO" id="GO:0009279">
    <property type="term" value="C:cell outer membrane"/>
    <property type="evidence" value="ECO:0007669"/>
    <property type="project" value="UniProtKB-SubCell"/>
</dbReference>
<proteinExistence type="predicted"/>
<evidence type="ECO:0000256" key="7">
    <source>
        <dbReference type="ARBA" id="ARBA00023065"/>
    </source>
</evidence>
<dbReference type="SUPFAM" id="SSF56935">
    <property type="entry name" value="Porins"/>
    <property type="match status" value="1"/>
</dbReference>
<evidence type="ECO:0000256" key="3">
    <source>
        <dbReference type="ARBA" id="ARBA00022448"/>
    </source>
</evidence>
<evidence type="ECO:0000256" key="10">
    <source>
        <dbReference type="ARBA" id="ARBA00023237"/>
    </source>
</evidence>
<dbReference type="AlphaFoldDB" id="A0A397PD69"/>
<dbReference type="InterPro" id="IPR050298">
    <property type="entry name" value="Gram-neg_bact_OMP"/>
</dbReference>
<dbReference type="PANTHER" id="PTHR34501">
    <property type="entry name" value="PROTEIN YDDL-RELATED"/>
    <property type="match status" value="1"/>
</dbReference>
<keyword evidence="8" id="KW-0626">Porin</keyword>
<keyword evidence="3" id="KW-0813">Transport</keyword>
<keyword evidence="14" id="KW-1185">Reference proteome</keyword>
<reference evidence="13 14" key="1">
    <citation type="submission" date="2018-08" db="EMBL/GenBank/DDBJ databases">
        <title>Genomic Encyclopedia of Archaeal and Bacterial Type Strains, Phase II (KMG-II): from individual species to whole genera.</title>
        <authorList>
            <person name="Goeker M."/>
        </authorList>
    </citation>
    <scope>NUCLEOTIDE SEQUENCE [LARGE SCALE GENOMIC DNA]</scope>
    <source>
        <strain evidence="13 14">DSM 5002</strain>
    </source>
</reference>
<dbReference type="Gene3D" id="2.40.160.10">
    <property type="entry name" value="Porin"/>
    <property type="match status" value="1"/>
</dbReference>
<dbReference type="Pfam" id="PF13609">
    <property type="entry name" value="Porin_4"/>
    <property type="match status" value="1"/>
</dbReference>
<evidence type="ECO:0000256" key="8">
    <source>
        <dbReference type="ARBA" id="ARBA00023114"/>
    </source>
</evidence>
<evidence type="ECO:0000256" key="1">
    <source>
        <dbReference type="ARBA" id="ARBA00004571"/>
    </source>
</evidence>
<keyword evidence="6 11" id="KW-0732">Signal</keyword>
<evidence type="ECO:0000256" key="4">
    <source>
        <dbReference type="ARBA" id="ARBA00022452"/>
    </source>
</evidence>
<dbReference type="Proteomes" id="UP000266273">
    <property type="component" value="Unassembled WGS sequence"/>
</dbReference>
<sequence>MIGGTMKTTSRFALAAAAGLFVGAMAFTPAKAADLGGDCCADLEERVAELEATTVRKGNRVVSVQLYGQVNRALMFWDDGVDSDVYEVDGDGSGTRIGVRGSGALMSGVEAGYRLEWELQTNDSSDVSQFNHEGDGVKDGIALRQANVYLDGSFGRVTLGQQSSALDGVAQVNLGGTFAVPDSTSVGGFLIRDDNENVTPGFTWGDVIFDGDGGRNNGIRYDSPSLAGFILSAFWGEDDLAQVALRFSKEWNSVRVAAAVGYGLSDPDLKTEGPGAGTGLEGSDDELEWVVGSVSAMHVPTGIFAMFSAHDSELDYEAAGTDDLERSHWYVQAGVNKNWTGMGSTRIFGEYGEHETEGAVAISDGVFDPSFLTGDAEATVIGGGIEQTFDAAATDVYLHVRNYELDGDTPDEYVEQEYEGDAEDLTTVMGGMRVKF</sequence>
<accession>A0A397PD69</accession>
<keyword evidence="9" id="KW-0472">Membrane</keyword>
<feature type="signal peptide" evidence="11">
    <location>
        <begin position="1"/>
        <end position="32"/>
    </location>
</feature>
<dbReference type="PANTHER" id="PTHR34501:SF9">
    <property type="entry name" value="MAJOR OUTER MEMBRANE PROTEIN P.IA"/>
    <property type="match status" value="1"/>
</dbReference>
<evidence type="ECO:0000256" key="5">
    <source>
        <dbReference type="ARBA" id="ARBA00022692"/>
    </source>
</evidence>
<name>A0A397PD69_9HYPH</name>
<keyword evidence="7" id="KW-0406">Ion transport</keyword>
<evidence type="ECO:0000256" key="6">
    <source>
        <dbReference type="ARBA" id="ARBA00022729"/>
    </source>
</evidence>
<evidence type="ECO:0000313" key="13">
    <source>
        <dbReference type="EMBL" id="RIA47446.1"/>
    </source>
</evidence>
<evidence type="ECO:0000259" key="12">
    <source>
        <dbReference type="Pfam" id="PF13609"/>
    </source>
</evidence>
<dbReference type="GO" id="GO:0006811">
    <property type="term" value="P:monoatomic ion transport"/>
    <property type="evidence" value="ECO:0007669"/>
    <property type="project" value="UniProtKB-KW"/>
</dbReference>
<comment type="subunit">
    <text evidence="2">Homotrimer.</text>
</comment>
<comment type="caution">
    <text evidence="13">The sequence shown here is derived from an EMBL/GenBank/DDBJ whole genome shotgun (WGS) entry which is preliminary data.</text>
</comment>
<keyword evidence="4" id="KW-1134">Transmembrane beta strand</keyword>
<dbReference type="EMBL" id="QXDF01000003">
    <property type="protein sequence ID" value="RIA47446.1"/>
    <property type="molecule type" value="Genomic_DNA"/>
</dbReference>
<feature type="domain" description="Porin" evidence="12">
    <location>
        <begin position="26"/>
        <end position="407"/>
    </location>
</feature>
<dbReference type="GO" id="GO:0015288">
    <property type="term" value="F:porin activity"/>
    <property type="evidence" value="ECO:0007669"/>
    <property type="project" value="UniProtKB-KW"/>
</dbReference>
<feature type="chain" id="PRO_5018009985" evidence="11">
    <location>
        <begin position="33"/>
        <end position="436"/>
    </location>
</feature>
<keyword evidence="5" id="KW-0812">Transmembrane</keyword>
<evidence type="ECO:0000256" key="11">
    <source>
        <dbReference type="SAM" id="SignalP"/>
    </source>
</evidence>
<dbReference type="InterPro" id="IPR023614">
    <property type="entry name" value="Porin_dom_sf"/>
</dbReference>
<comment type="subcellular location">
    <subcellularLocation>
        <location evidence="1">Cell outer membrane</location>
        <topology evidence="1">Multi-pass membrane protein</topology>
    </subcellularLocation>
</comment>
<keyword evidence="10" id="KW-0998">Cell outer membrane</keyword>
<evidence type="ECO:0000256" key="9">
    <source>
        <dbReference type="ARBA" id="ARBA00023136"/>
    </source>
</evidence>
<protein>
    <submittedName>
        <fullName evidence="13">Porin-like protein</fullName>
    </submittedName>
</protein>
<dbReference type="GO" id="GO:0046930">
    <property type="term" value="C:pore complex"/>
    <property type="evidence" value="ECO:0007669"/>
    <property type="project" value="UniProtKB-KW"/>
</dbReference>
<gene>
    <name evidence="13" type="ORF">BXY53_2526</name>
</gene>
<evidence type="ECO:0000313" key="14">
    <source>
        <dbReference type="Proteomes" id="UP000266273"/>
    </source>
</evidence>
<organism evidence="13 14">
    <name type="scientific">Dichotomicrobium thermohalophilum</name>
    <dbReference type="NCBI Taxonomy" id="933063"/>
    <lineage>
        <taxon>Bacteria</taxon>
        <taxon>Pseudomonadati</taxon>
        <taxon>Pseudomonadota</taxon>
        <taxon>Alphaproteobacteria</taxon>
        <taxon>Hyphomicrobiales</taxon>
        <taxon>Hyphomicrobiaceae</taxon>
        <taxon>Dichotomicrobium</taxon>
    </lineage>
</organism>
<evidence type="ECO:0000256" key="2">
    <source>
        <dbReference type="ARBA" id="ARBA00011233"/>
    </source>
</evidence>
<dbReference type="InterPro" id="IPR033900">
    <property type="entry name" value="Gram_neg_porin_domain"/>
</dbReference>